<proteinExistence type="predicted"/>
<comment type="caution">
    <text evidence="3">The sequence shown here is derived from an EMBL/GenBank/DDBJ whole genome shotgun (WGS) entry which is preliminary data.</text>
</comment>
<evidence type="ECO:0000259" key="2">
    <source>
        <dbReference type="Pfam" id="PF20410"/>
    </source>
</evidence>
<dbReference type="EMBL" id="BAABJE010000010">
    <property type="protein sequence ID" value="GAA4796541.1"/>
    <property type="molecule type" value="Genomic_DNA"/>
</dbReference>
<keyword evidence="4" id="KW-1185">Reference proteome</keyword>
<accession>A0ABP9BJJ3</accession>
<gene>
    <name evidence="3" type="ORF">GCM10023307_23080</name>
</gene>
<dbReference type="RefSeq" id="WP_345303474.1">
    <property type="nucleotide sequence ID" value="NZ_BAABJE010000010.1"/>
</dbReference>
<organism evidence="3 4">
    <name type="scientific">Lysobacter hankyongensis</name>
    <dbReference type="NCBI Taxonomy" id="1176535"/>
    <lineage>
        <taxon>Bacteria</taxon>
        <taxon>Pseudomonadati</taxon>
        <taxon>Pseudomonadota</taxon>
        <taxon>Gammaproteobacteria</taxon>
        <taxon>Lysobacterales</taxon>
        <taxon>Lysobacteraceae</taxon>
        <taxon>Lysobacter</taxon>
    </lineage>
</organism>
<feature type="region of interest" description="Disordered" evidence="1">
    <location>
        <begin position="947"/>
        <end position="976"/>
    </location>
</feature>
<evidence type="ECO:0000256" key="1">
    <source>
        <dbReference type="SAM" id="MobiDB-lite"/>
    </source>
</evidence>
<evidence type="ECO:0000313" key="4">
    <source>
        <dbReference type="Proteomes" id="UP001499959"/>
    </source>
</evidence>
<sequence>MSQADQNAPYRIQTSHGIVELSIATERVRNSGESVSQIRHWTIRMSDDQTSPSLPLAQTGWDANSQRLLNEQASWLKYEGNSNGLEPRTVVIAQNETHPNAYIARWHGSDAPGSGQLTELLVPTSQGWRQVPPEVMRMVPSERITDAVRPNATSFDYIVPQDGSPPRWNASYLDADSQRVLLTFASNNELAVREVRSNDPSRGSIVTFGPGDDDLPRSGTIRLSEGSRLIREQGGATVINAAGDLRSLWSQAADGGYREERRIEHLYIDGRPSEWRVSTDLPENNATLYRVDRDNRQVGDAYPLSLGSDGRLLIPRNDRTAAFDGATLGIPSGTGIGIVAPVVDRTSPDVVTREVPLPATATPYSVRETIEEKAGYSDPSQAAWARQRVELPRNIAENLEIPVPAGQNAVVTELELLPHNNAQGRFSLRDGTELIGNRDSARDLFVIANMNEQTRGNAQIAVTETDGTFLVPSGGRPAHQVLAQLAQQGLEPVAVLGTGFITPSNKREDGQTPIIGYHYTNFARLENGEEARANIAPTEQRDPQNGTNLRAGYWVDAQGEMHLLNLDRERFPQPQQVNAELEKMKNDPNVVAIHLFTHRAADGVEDLIGNAPYDADRGAPGWTPRPAGTTGGQYDTDPTNVTETRSLLVFDAQGDFVGRLSTPPISTRDTYSAAQEVYGDRAKYVLNGDGDFYARAWYLDGRDASDPLALGYENAMILVRPTPNGQPAQLREFTDTERAAIREYGNQEGIFDDLRDALKGAQRQLDDFGRGIGERTDQLREDAQRTIDGIRERIDNFRFPWEQSTNGDRSPAQPLAAEPSPVRTEQVAANTPDSLSTSRLSGNALPANGLSTIADSPAFRDVYAGIQQQDQRLGRTPDQHSLQLAAALTVEVERQRIAPPIEVAFDNTGTRAFAFEKNAARPEAQSYAHVDIAQAVNQPLAASEQRLAEARQFAAQTAPMESRGVDDPARPAPRLA</sequence>
<feature type="compositionally biased region" description="Polar residues" evidence="1">
    <location>
        <begin position="827"/>
        <end position="841"/>
    </location>
</feature>
<dbReference type="Pfam" id="PF20410">
    <property type="entry name" value="X-Tfes_XVIPCD"/>
    <property type="match status" value="1"/>
</dbReference>
<dbReference type="Proteomes" id="UP001499959">
    <property type="component" value="Unassembled WGS sequence"/>
</dbReference>
<dbReference type="InterPro" id="IPR046519">
    <property type="entry name" value="X-Tfes_XVIPCD"/>
</dbReference>
<feature type="region of interest" description="Disordered" evidence="1">
    <location>
        <begin position="798"/>
        <end position="842"/>
    </location>
</feature>
<reference evidence="4" key="1">
    <citation type="journal article" date="2019" name="Int. J. Syst. Evol. Microbiol.">
        <title>The Global Catalogue of Microorganisms (GCM) 10K type strain sequencing project: providing services to taxonomists for standard genome sequencing and annotation.</title>
        <authorList>
            <consortium name="The Broad Institute Genomics Platform"/>
            <consortium name="The Broad Institute Genome Sequencing Center for Infectious Disease"/>
            <person name="Wu L."/>
            <person name="Ma J."/>
        </authorList>
    </citation>
    <scope>NUCLEOTIDE SEQUENCE [LARGE SCALE GENOMIC DNA]</scope>
    <source>
        <strain evidence="4">JCM 18204</strain>
    </source>
</reference>
<name>A0ABP9BJJ3_9GAMM</name>
<evidence type="ECO:0000313" key="3">
    <source>
        <dbReference type="EMBL" id="GAA4796541.1"/>
    </source>
</evidence>
<feature type="domain" description="X-Tfes XVIPCD" evidence="2">
    <location>
        <begin position="857"/>
        <end position="948"/>
    </location>
</feature>
<protein>
    <recommendedName>
        <fullName evidence="2">X-Tfes XVIPCD domain-containing protein</fullName>
    </recommendedName>
</protein>